<comment type="catalytic activity">
    <reaction evidence="13">
        <text>N-hexadecanoyl-L-phenylalanine + H2O = hexadecanoate + L-phenylalanine</text>
        <dbReference type="Rhea" id="RHEA:64124"/>
        <dbReference type="ChEBI" id="CHEBI:7896"/>
        <dbReference type="ChEBI" id="CHEBI:15377"/>
        <dbReference type="ChEBI" id="CHEBI:58095"/>
        <dbReference type="ChEBI" id="CHEBI:149699"/>
    </reaction>
    <physiologicalReaction direction="left-to-right" evidence="13">
        <dbReference type="Rhea" id="RHEA:64125"/>
    </physiologicalReaction>
</comment>
<comment type="catalytic activity">
    <reaction evidence="22">
        <text>an N-acyl-aromatic L-alpha-amino acid + H2O = an aromatic L-alpha-amino acid + a carboxylate</text>
        <dbReference type="Rhea" id="RHEA:54184"/>
        <dbReference type="ChEBI" id="CHEBI:15377"/>
        <dbReference type="ChEBI" id="CHEBI:29067"/>
        <dbReference type="ChEBI" id="CHEBI:84824"/>
        <dbReference type="ChEBI" id="CHEBI:138093"/>
        <dbReference type="EC" id="3.5.1.114"/>
    </reaction>
    <physiologicalReaction direction="left-to-right" evidence="22">
        <dbReference type="Rhea" id="RHEA:54185"/>
    </physiologicalReaction>
    <physiologicalReaction direction="right-to-left" evidence="22">
        <dbReference type="Rhea" id="RHEA:54186"/>
    </physiologicalReaction>
</comment>
<keyword evidence="26" id="KW-0732">Signal</keyword>
<dbReference type="PANTHER" id="PTHR45962:SF1">
    <property type="entry name" value="N-FATTY-ACYL-AMINO ACID SYNTHASE_HYDROLASE PM20D1"/>
    <property type="match status" value="1"/>
</dbReference>
<dbReference type="Proteomes" id="UP000694888">
    <property type="component" value="Unplaced"/>
</dbReference>
<evidence type="ECO:0000256" key="14">
    <source>
        <dbReference type="ARBA" id="ARBA00048145"/>
    </source>
</evidence>
<evidence type="ECO:0000256" key="16">
    <source>
        <dbReference type="ARBA" id="ARBA00048402"/>
    </source>
</evidence>
<evidence type="ECO:0000259" key="27">
    <source>
        <dbReference type="Pfam" id="PF07687"/>
    </source>
</evidence>
<dbReference type="PANTHER" id="PTHR45962">
    <property type="entry name" value="N-FATTY-ACYL-AMINO ACID SYNTHASE/HYDROLASE PM20D1"/>
    <property type="match status" value="1"/>
</dbReference>
<comment type="catalytic activity">
    <reaction evidence="10">
        <text>N-octadecanoyl-L-phenylalanine + H2O = octadecanoate + L-phenylalanine</text>
        <dbReference type="Rhea" id="RHEA:64128"/>
        <dbReference type="ChEBI" id="CHEBI:15377"/>
        <dbReference type="ChEBI" id="CHEBI:25629"/>
        <dbReference type="ChEBI" id="CHEBI:58095"/>
        <dbReference type="ChEBI" id="CHEBI:149700"/>
    </reaction>
    <physiologicalReaction direction="left-to-right" evidence="10">
        <dbReference type="Rhea" id="RHEA:64129"/>
    </physiologicalReaction>
</comment>
<dbReference type="InterPro" id="IPR036264">
    <property type="entry name" value="Bact_exopeptidase_dim_dom"/>
</dbReference>
<comment type="catalytic activity">
    <reaction evidence="16">
        <text>N-(5Z,8Z,11Z,14Z)-eicosatetraenoyl-glycine + H2O = (5Z,8Z,11Z,14Z)-eicosatetraenoate + glycine</text>
        <dbReference type="Rhea" id="RHEA:64108"/>
        <dbReference type="ChEBI" id="CHEBI:15377"/>
        <dbReference type="ChEBI" id="CHEBI:32395"/>
        <dbReference type="ChEBI" id="CHEBI:57305"/>
        <dbReference type="ChEBI" id="CHEBI:59002"/>
    </reaction>
    <physiologicalReaction direction="left-to-right" evidence="16">
        <dbReference type="Rhea" id="RHEA:64109"/>
    </physiologicalReaction>
    <physiologicalReaction direction="right-to-left" evidence="16">
        <dbReference type="Rhea" id="RHEA:64110"/>
    </physiologicalReaction>
</comment>
<evidence type="ECO:0000256" key="25">
    <source>
        <dbReference type="ARBA" id="ARBA00049457"/>
    </source>
</evidence>
<dbReference type="Pfam" id="PF01546">
    <property type="entry name" value="Peptidase_M20"/>
    <property type="match status" value="1"/>
</dbReference>
<evidence type="ECO:0000256" key="2">
    <source>
        <dbReference type="ARBA" id="ARBA00006247"/>
    </source>
</evidence>
<dbReference type="InterPro" id="IPR047177">
    <property type="entry name" value="Pept_M20A"/>
</dbReference>
<comment type="catalytic activity">
    <reaction evidence="20">
        <text>N-(9Z-octadecenoyl)-L-tryptophan + H2O = L-tryptophan + (9Z)-octadecenoate</text>
        <dbReference type="Rhea" id="RHEA:64176"/>
        <dbReference type="ChEBI" id="CHEBI:15377"/>
        <dbReference type="ChEBI" id="CHEBI:30823"/>
        <dbReference type="ChEBI" id="CHEBI:57912"/>
        <dbReference type="ChEBI" id="CHEBI:149733"/>
    </reaction>
    <physiologicalReaction direction="left-to-right" evidence="20">
        <dbReference type="Rhea" id="RHEA:64177"/>
    </physiologicalReaction>
</comment>
<evidence type="ECO:0000313" key="28">
    <source>
        <dbReference type="Proteomes" id="UP000694888"/>
    </source>
</evidence>
<comment type="catalytic activity">
    <reaction evidence="21">
        <text>N-(9Z-octadecenoyl)-L-leucine + H2O = L-leucine + (9Z)-octadecenoate</text>
        <dbReference type="Rhea" id="RHEA:51360"/>
        <dbReference type="ChEBI" id="CHEBI:15377"/>
        <dbReference type="ChEBI" id="CHEBI:30823"/>
        <dbReference type="ChEBI" id="CHEBI:57427"/>
        <dbReference type="ChEBI" id="CHEBI:134035"/>
    </reaction>
    <physiologicalReaction direction="left-to-right" evidence="21">
        <dbReference type="Rhea" id="RHEA:51361"/>
    </physiologicalReaction>
    <physiologicalReaction direction="right-to-left" evidence="21">
        <dbReference type="Rhea" id="RHEA:51362"/>
    </physiologicalReaction>
</comment>
<evidence type="ECO:0000256" key="9">
    <source>
        <dbReference type="ARBA" id="ARBA00047567"/>
    </source>
</evidence>
<comment type="function">
    <text evidence="7">Secreted enzyme that regulates the endogenous N-fatty acyl amino acid (NAAs) tissue and circulating levels by functioning as a bidirectional NAA synthase/hydrolase. It condenses free fatty acids and free amino acids to generate NAAs and bidirectionally catalyzes the reverse hydrolysis reaction. Some of these NAAs stimulate oxidative metabolism via mitochondrial uncoupling, increasing energy expenditure in a UPC1-independent manner. Thereby, this secreted protein may indirectly regulate whole body energy expenditure. PM20D1 circulates in tight association with both low- and high-density (LDL and HDL,respectively) lipoprotein particles.</text>
</comment>
<evidence type="ECO:0000256" key="5">
    <source>
        <dbReference type="ARBA" id="ARBA00022801"/>
    </source>
</evidence>
<comment type="catalytic activity">
    <reaction evidence="14">
        <text>N-(9Z-octadecenoyl)-L-methionine + H2O = (9Z)-octadecenoate + L-methionine</text>
        <dbReference type="Rhea" id="RHEA:64144"/>
        <dbReference type="ChEBI" id="CHEBI:15377"/>
        <dbReference type="ChEBI" id="CHEBI:30823"/>
        <dbReference type="ChEBI" id="CHEBI:57844"/>
        <dbReference type="ChEBI" id="CHEBI:149732"/>
    </reaction>
    <physiologicalReaction direction="left-to-right" evidence="14">
        <dbReference type="Rhea" id="RHEA:64145"/>
    </physiologicalReaction>
</comment>
<evidence type="ECO:0000256" key="15">
    <source>
        <dbReference type="ARBA" id="ARBA00048380"/>
    </source>
</evidence>
<comment type="catalytic activity">
    <reaction evidence="12">
        <text>(5Z,8Z,11Z,14Z)-eicosatetraenoate + L-phenylalanine = N-(5Z,8Z,11Z,14Z-eicosatetraenoyl)-L-phenylalanine + H2O</text>
        <dbReference type="Rhea" id="RHEA:51312"/>
        <dbReference type="ChEBI" id="CHEBI:15377"/>
        <dbReference type="ChEBI" id="CHEBI:32395"/>
        <dbReference type="ChEBI" id="CHEBI:58095"/>
        <dbReference type="ChEBI" id="CHEBI:134022"/>
    </reaction>
    <physiologicalReaction direction="left-to-right" evidence="12">
        <dbReference type="Rhea" id="RHEA:51313"/>
    </physiologicalReaction>
    <physiologicalReaction direction="right-to-left" evidence="12">
        <dbReference type="Rhea" id="RHEA:51314"/>
    </physiologicalReaction>
</comment>
<comment type="catalytic activity">
    <reaction evidence="24">
        <text>N-(5Z,8Z,11Z,14Z-eicosatetraenoyl)-L-serine + H2O = (5Z,8Z,11Z,14Z)-eicosatetraenoate + L-serine</text>
        <dbReference type="Rhea" id="RHEA:64116"/>
        <dbReference type="ChEBI" id="CHEBI:15377"/>
        <dbReference type="ChEBI" id="CHEBI:32395"/>
        <dbReference type="ChEBI" id="CHEBI:33384"/>
        <dbReference type="ChEBI" id="CHEBI:149697"/>
    </reaction>
    <physiologicalReaction direction="left-to-right" evidence="24">
        <dbReference type="Rhea" id="RHEA:64117"/>
    </physiologicalReaction>
    <physiologicalReaction direction="right-to-left" evidence="24">
        <dbReference type="Rhea" id="RHEA:64118"/>
    </physiologicalReaction>
</comment>
<comment type="catalytic activity">
    <reaction evidence="19">
        <text>N-(9Z-octadecenoyl)-L-glutamine + H2O = L-glutamine + (9Z)-octadecenoate</text>
        <dbReference type="Rhea" id="RHEA:51356"/>
        <dbReference type="ChEBI" id="CHEBI:15377"/>
        <dbReference type="ChEBI" id="CHEBI:30823"/>
        <dbReference type="ChEBI" id="CHEBI:58359"/>
        <dbReference type="ChEBI" id="CHEBI:134033"/>
    </reaction>
    <physiologicalReaction direction="left-to-right" evidence="19">
        <dbReference type="Rhea" id="RHEA:51357"/>
    </physiologicalReaction>
</comment>
<comment type="catalytic activity">
    <reaction evidence="15">
        <text>N-(9Z-octadecenoyl)-L-asparagine + H2O = L-asparagine + (9Z)-octadecenoate</text>
        <dbReference type="Rhea" id="RHEA:64136"/>
        <dbReference type="ChEBI" id="CHEBI:15377"/>
        <dbReference type="ChEBI" id="CHEBI:30823"/>
        <dbReference type="ChEBI" id="CHEBI:58048"/>
        <dbReference type="ChEBI" id="CHEBI:149730"/>
    </reaction>
    <physiologicalReaction direction="left-to-right" evidence="15">
        <dbReference type="Rhea" id="RHEA:64137"/>
    </physiologicalReaction>
</comment>
<dbReference type="CDD" id="cd05674">
    <property type="entry name" value="M20_yscS"/>
    <property type="match status" value="1"/>
</dbReference>
<organism evidence="28 29">
    <name type="scientific">Aplysia californica</name>
    <name type="common">California sea hare</name>
    <dbReference type="NCBI Taxonomy" id="6500"/>
    <lineage>
        <taxon>Eukaryota</taxon>
        <taxon>Metazoa</taxon>
        <taxon>Spiralia</taxon>
        <taxon>Lophotrochozoa</taxon>
        <taxon>Mollusca</taxon>
        <taxon>Gastropoda</taxon>
        <taxon>Heterobranchia</taxon>
        <taxon>Euthyneura</taxon>
        <taxon>Tectipleura</taxon>
        <taxon>Aplysiida</taxon>
        <taxon>Aplysioidea</taxon>
        <taxon>Aplysiidae</taxon>
        <taxon>Aplysia</taxon>
    </lineage>
</organism>
<reference evidence="29" key="1">
    <citation type="submission" date="2025-08" db="UniProtKB">
        <authorList>
            <consortium name="RefSeq"/>
        </authorList>
    </citation>
    <scope>IDENTIFICATION</scope>
</reference>
<evidence type="ECO:0000256" key="12">
    <source>
        <dbReference type="ARBA" id="ARBA00047874"/>
    </source>
</evidence>
<comment type="similarity">
    <text evidence="2">Belongs to the peptidase M20A family.</text>
</comment>
<evidence type="ECO:0000256" key="3">
    <source>
        <dbReference type="ARBA" id="ARBA00022670"/>
    </source>
</evidence>
<dbReference type="InterPro" id="IPR002933">
    <property type="entry name" value="Peptidase_M20"/>
</dbReference>
<keyword evidence="3" id="KW-0645">Protease</keyword>
<name>A0ABM0ZVU0_APLCA</name>
<evidence type="ECO:0000256" key="19">
    <source>
        <dbReference type="ARBA" id="ARBA00048729"/>
    </source>
</evidence>
<dbReference type="SUPFAM" id="SSF55031">
    <property type="entry name" value="Bacterial exopeptidase dimerisation domain"/>
    <property type="match status" value="1"/>
</dbReference>
<feature type="domain" description="Peptidase M20 dimerisation" evidence="27">
    <location>
        <begin position="238"/>
        <end position="379"/>
    </location>
</feature>
<dbReference type="Gene3D" id="1.10.150.900">
    <property type="match status" value="1"/>
</dbReference>
<evidence type="ECO:0000256" key="7">
    <source>
        <dbReference type="ARBA" id="ARBA00046147"/>
    </source>
</evidence>
<feature type="chain" id="PRO_5047042139" evidence="26">
    <location>
        <begin position="22"/>
        <end position="501"/>
    </location>
</feature>
<dbReference type="RefSeq" id="XP_012935587.1">
    <property type="nucleotide sequence ID" value="XM_013080133.2"/>
</dbReference>
<dbReference type="Pfam" id="PF07687">
    <property type="entry name" value="M20_dimer"/>
    <property type="match status" value="1"/>
</dbReference>
<dbReference type="InterPro" id="IPR011650">
    <property type="entry name" value="Peptidase_M20_dimer"/>
</dbReference>
<evidence type="ECO:0000256" key="4">
    <source>
        <dbReference type="ARBA" id="ARBA00022723"/>
    </source>
</evidence>
<dbReference type="GeneID" id="101850548"/>
<dbReference type="SUPFAM" id="SSF53187">
    <property type="entry name" value="Zn-dependent exopeptidases"/>
    <property type="match status" value="1"/>
</dbReference>
<evidence type="ECO:0000256" key="26">
    <source>
        <dbReference type="SAM" id="SignalP"/>
    </source>
</evidence>
<evidence type="ECO:0000256" key="23">
    <source>
        <dbReference type="ARBA" id="ARBA00048879"/>
    </source>
</evidence>
<evidence type="ECO:0000256" key="11">
    <source>
        <dbReference type="ARBA" id="ARBA00047866"/>
    </source>
</evidence>
<keyword evidence="5" id="KW-0378">Hydrolase</keyword>
<comment type="catalytic activity">
    <reaction evidence="25">
        <text>N-(9Z-octadecenoyl)-L-lysine + H2O = L-lysine + (9Z)-octadecenoate</text>
        <dbReference type="Rhea" id="RHEA:64192"/>
        <dbReference type="ChEBI" id="CHEBI:15377"/>
        <dbReference type="ChEBI" id="CHEBI:30823"/>
        <dbReference type="ChEBI" id="CHEBI:32551"/>
        <dbReference type="ChEBI" id="CHEBI:149731"/>
    </reaction>
    <physiologicalReaction direction="left-to-right" evidence="25">
        <dbReference type="Rhea" id="RHEA:64193"/>
    </physiologicalReaction>
</comment>
<evidence type="ECO:0000313" key="29">
    <source>
        <dbReference type="RefSeq" id="XP_012935587.1"/>
    </source>
</evidence>
<evidence type="ECO:0000256" key="20">
    <source>
        <dbReference type="ARBA" id="ARBA00048822"/>
    </source>
</evidence>
<comment type="catalytic activity">
    <reaction evidence="11">
        <text>N-(9Z-octadecenoyl)-L-tyrosine + H2O = L-tyrosine + (9Z)-octadecenoate</text>
        <dbReference type="Rhea" id="RHEA:64184"/>
        <dbReference type="ChEBI" id="CHEBI:15377"/>
        <dbReference type="ChEBI" id="CHEBI:30823"/>
        <dbReference type="ChEBI" id="CHEBI:58315"/>
        <dbReference type="ChEBI" id="CHEBI:149734"/>
    </reaction>
    <physiologicalReaction direction="left-to-right" evidence="11">
        <dbReference type="Rhea" id="RHEA:64185"/>
    </physiologicalReaction>
</comment>
<keyword evidence="6" id="KW-0862">Zinc</keyword>
<proteinExistence type="inferred from homology"/>
<dbReference type="Gene3D" id="3.30.70.360">
    <property type="match status" value="1"/>
</dbReference>
<keyword evidence="28" id="KW-1185">Reference proteome</keyword>
<comment type="catalytic activity">
    <reaction evidence="18">
        <text>N-(9Z-octadecenoyl)-L-serine + H2O = L-serine + (9Z)-octadecenoate</text>
        <dbReference type="Rhea" id="RHEA:51352"/>
        <dbReference type="ChEBI" id="CHEBI:15377"/>
        <dbReference type="ChEBI" id="CHEBI:30823"/>
        <dbReference type="ChEBI" id="CHEBI:33384"/>
        <dbReference type="ChEBI" id="CHEBI:134031"/>
    </reaction>
    <physiologicalReaction direction="left-to-right" evidence="18">
        <dbReference type="Rhea" id="RHEA:51353"/>
    </physiologicalReaction>
</comment>
<comment type="pathway">
    <text evidence="1">Lipid metabolism; fatty acid metabolism.</text>
</comment>
<comment type="catalytic activity">
    <reaction evidence="17">
        <text>an N-acyl-L-amino acid + H2O = an L-alpha-amino acid + a carboxylate</text>
        <dbReference type="Rhea" id="RHEA:15565"/>
        <dbReference type="ChEBI" id="CHEBI:15377"/>
        <dbReference type="ChEBI" id="CHEBI:29067"/>
        <dbReference type="ChEBI" id="CHEBI:59869"/>
        <dbReference type="ChEBI" id="CHEBI:59874"/>
        <dbReference type="EC" id="3.5.1.14"/>
    </reaction>
    <physiologicalReaction direction="left-to-right" evidence="17">
        <dbReference type="Rhea" id="RHEA:15566"/>
    </physiologicalReaction>
    <physiologicalReaction direction="right-to-left" evidence="17">
        <dbReference type="Rhea" id="RHEA:15567"/>
    </physiologicalReaction>
</comment>
<gene>
    <name evidence="29" type="primary">LOC101850548</name>
</gene>
<accession>A0ABM0ZVU0</accession>
<evidence type="ECO:0000256" key="1">
    <source>
        <dbReference type="ARBA" id="ARBA00004872"/>
    </source>
</evidence>
<evidence type="ECO:0000256" key="13">
    <source>
        <dbReference type="ARBA" id="ARBA00047879"/>
    </source>
</evidence>
<dbReference type="Gene3D" id="3.40.630.10">
    <property type="entry name" value="Zn peptidases"/>
    <property type="match status" value="1"/>
</dbReference>
<sequence>MIKRVILAALLLFMIILVVRTVYLSRRSVPAKECKASDTDFIPLSQPRLQRFQQALRFRSISEERGVFNADQLQKLGDFLIASFPLVHAQSEWERVNNYSFLYHIKGSNPSLKPYLLMSHLDVVPVTNLDKWDAPPFSGDVHDNFIYGRGAIDVKQCVMGILEATEYVLASGVRPVRSFYIAFGHDEEIHGHEGANRLAQRLREKGVTELEFVSDEGLPVSEGIIAGITGPVASVGVSEKGFVMLKLSVDAPPGHSSMPPRESTIGILARAVHKLESNPHPSVLGQGIETDMFQALVPQMSIPHRVILSNIWIFEPVLSWFLSLNPTTAAMIRTVTSVTIFKAGVKNNVIPPHAEAIVNHRIHPSQTVKEVIEYDRALIADDRVKIEVDSMMEAHPAAGYGEEDFGYQVLKTTVGQIWPKAIVVPGIMIGNTDTKYYLPFTHNVYRFSPTHMFPGDPERFHGINERISVKNYEQVINFYYHLIRNSDQAGVSPTHPPHHEF</sequence>
<evidence type="ECO:0000256" key="8">
    <source>
        <dbReference type="ARBA" id="ARBA00047450"/>
    </source>
</evidence>
<comment type="catalytic activity">
    <reaction evidence="8">
        <text>(9Z)-octadecenoate + glycine = N-(9Z-octadecenoyl)glycine + H2O</text>
        <dbReference type="Rhea" id="RHEA:51316"/>
        <dbReference type="ChEBI" id="CHEBI:15377"/>
        <dbReference type="ChEBI" id="CHEBI:30823"/>
        <dbReference type="ChEBI" id="CHEBI:57305"/>
        <dbReference type="ChEBI" id="CHEBI:133992"/>
    </reaction>
    <physiologicalReaction direction="right-to-left" evidence="8">
        <dbReference type="Rhea" id="RHEA:51318"/>
    </physiologicalReaction>
</comment>
<evidence type="ECO:0000256" key="17">
    <source>
        <dbReference type="ARBA" id="ARBA00048579"/>
    </source>
</evidence>
<evidence type="ECO:0000256" key="22">
    <source>
        <dbReference type="ARBA" id="ARBA00048840"/>
    </source>
</evidence>
<keyword evidence="4" id="KW-0479">Metal-binding</keyword>
<comment type="catalytic activity">
    <reaction evidence="23">
        <text>L-phenylalanine + (9Z)-octadecenoate = N-(9Z-octadecenoyl)-L-phenylalanine + H2O</text>
        <dbReference type="Rhea" id="RHEA:51300"/>
        <dbReference type="ChEBI" id="CHEBI:15377"/>
        <dbReference type="ChEBI" id="CHEBI:30823"/>
        <dbReference type="ChEBI" id="CHEBI:58095"/>
        <dbReference type="ChEBI" id="CHEBI:134020"/>
    </reaction>
    <physiologicalReaction direction="left-to-right" evidence="23">
        <dbReference type="Rhea" id="RHEA:51301"/>
    </physiologicalReaction>
    <physiologicalReaction direction="right-to-left" evidence="23">
        <dbReference type="Rhea" id="RHEA:51302"/>
    </physiologicalReaction>
</comment>
<protein>
    <submittedName>
        <fullName evidence="29">N-fatty-acyl-amino acid synthase/hydrolase PM20D1.2</fullName>
    </submittedName>
</protein>
<evidence type="ECO:0000256" key="18">
    <source>
        <dbReference type="ARBA" id="ARBA00048597"/>
    </source>
</evidence>
<feature type="signal peptide" evidence="26">
    <location>
        <begin position="1"/>
        <end position="21"/>
    </location>
</feature>
<evidence type="ECO:0000256" key="10">
    <source>
        <dbReference type="ARBA" id="ARBA00047723"/>
    </source>
</evidence>
<evidence type="ECO:0000256" key="21">
    <source>
        <dbReference type="ARBA" id="ARBA00048827"/>
    </source>
</evidence>
<evidence type="ECO:0000256" key="6">
    <source>
        <dbReference type="ARBA" id="ARBA00022833"/>
    </source>
</evidence>
<evidence type="ECO:0000256" key="24">
    <source>
        <dbReference type="ARBA" id="ARBA00049100"/>
    </source>
</evidence>
<comment type="catalytic activity">
    <reaction evidence="9">
        <text>N-(4Z,7Z,10Z,13Z,16Z,19Z-docosahexaenoyl)-L-phenylalanine + H2O = (4Z,7Z,10Z,13Z,16Z,19Z)-docosahexaenoate + L-phenylalanine</text>
        <dbReference type="Rhea" id="RHEA:64132"/>
        <dbReference type="ChEBI" id="CHEBI:15377"/>
        <dbReference type="ChEBI" id="CHEBI:58095"/>
        <dbReference type="ChEBI" id="CHEBI:77016"/>
        <dbReference type="ChEBI" id="CHEBI:149701"/>
    </reaction>
    <physiologicalReaction direction="left-to-right" evidence="9">
        <dbReference type="Rhea" id="RHEA:64133"/>
    </physiologicalReaction>
</comment>